<dbReference type="EMBL" id="MT143625">
    <property type="protein sequence ID" value="QJA99045.1"/>
    <property type="molecule type" value="Genomic_DNA"/>
</dbReference>
<evidence type="ECO:0000256" key="1">
    <source>
        <dbReference type="SAM" id="Phobius"/>
    </source>
</evidence>
<keyword evidence="1" id="KW-0812">Transmembrane</keyword>
<keyword evidence="1" id="KW-1133">Transmembrane helix</keyword>
<dbReference type="EMBL" id="MT143935">
    <property type="protein sequence ID" value="QJH92972.1"/>
    <property type="molecule type" value="Genomic_DNA"/>
</dbReference>
<evidence type="ECO:0000313" key="3">
    <source>
        <dbReference type="EMBL" id="QJH92972.1"/>
    </source>
</evidence>
<keyword evidence="1" id="KW-0472">Membrane</keyword>
<accession>A0A6M3M1S3</accession>
<sequence>MFLRVLVYVPGADTPPGPINEIVETGRIVKSTLVRYLLIIISPIIIIKLTVYK</sequence>
<protein>
    <submittedName>
        <fullName evidence="2">Uncharacterized protein</fullName>
    </submittedName>
</protein>
<organism evidence="2">
    <name type="scientific">viral metagenome</name>
    <dbReference type="NCBI Taxonomy" id="1070528"/>
    <lineage>
        <taxon>unclassified sequences</taxon>
        <taxon>metagenomes</taxon>
        <taxon>organismal metagenomes</taxon>
    </lineage>
</organism>
<gene>
    <name evidence="2" type="ORF">MM171A01372_0004</name>
    <name evidence="3" type="ORF">MM171B02443_0008</name>
</gene>
<feature type="transmembrane region" description="Helical" evidence="1">
    <location>
        <begin position="33"/>
        <end position="51"/>
    </location>
</feature>
<evidence type="ECO:0000313" key="2">
    <source>
        <dbReference type="EMBL" id="QJA99045.1"/>
    </source>
</evidence>
<dbReference type="AlphaFoldDB" id="A0A6M3M1S3"/>
<proteinExistence type="predicted"/>
<name>A0A6M3M1S3_9ZZZZ</name>
<reference evidence="2" key="1">
    <citation type="submission" date="2020-03" db="EMBL/GenBank/DDBJ databases">
        <title>The deep terrestrial virosphere.</title>
        <authorList>
            <person name="Holmfeldt K."/>
            <person name="Nilsson E."/>
            <person name="Simone D."/>
            <person name="Lopez-Fernandez M."/>
            <person name="Wu X."/>
            <person name="de Brujin I."/>
            <person name="Lundin D."/>
            <person name="Andersson A."/>
            <person name="Bertilsson S."/>
            <person name="Dopson M."/>
        </authorList>
    </citation>
    <scope>NUCLEOTIDE SEQUENCE</scope>
    <source>
        <strain evidence="2">MM171A01372</strain>
        <strain evidence="3">MM171B02443</strain>
    </source>
</reference>